<accession>A0A5C6RTF4</accession>
<dbReference type="InterPro" id="IPR036388">
    <property type="entry name" value="WH-like_DNA-bd_sf"/>
</dbReference>
<dbReference type="PANTHER" id="PTHR34294">
    <property type="entry name" value="TRANSCRIPTIONAL REGULATOR-RELATED"/>
    <property type="match status" value="1"/>
</dbReference>
<dbReference type="Gene3D" id="3.40.50.1360">
    <property type="match status" value="1"/>
</dbReference>
<keyword evidence="7" id="KW-1185">Reference proteome</keyword>
<protein>
    <submittedName>
        <fullName evidence="6">Sugar-binding transcriptional regulator</fullName>
    </submittedName>
</protein>
<evidence type="ECO:0000259" key="5">
    <source>
        <dbReference type="Pfam" id="PF04198"/>
    </source>
</evidence>
<dbReference type="PANTHER" id="PTHR34294:SF1">
    <property type="entry name" value="TRANSCRIPTIONAL REGULATOR LSRR"/>
    <property type="match status" value="1"/>
</dbReference>
<evidence type="ECO:0000256" key="4">
    <source>
        <dbReference type="ARBA" id="ARBA00023163"/>
    </source>
</evidence>
<reference evidence="6 7" key="1">
    <citation type="submission" date="2019-08" db="EMBL/GenBank/DDBJ databases">
        <authorList>
            <person name="Ye J."/>
        </authorList>
    </citation>
    <scope>NUCLEOTIDE SEQUENCE [LARGE SCALE GENOMIC DNA]</scope>
    <source>
        <strain evidence="6 7">TK008</strain>
    </source>
</reference>
<proteinExistence type="inferred from homology"/>
<dbReference type="InterPro" id="IPR051054">
    <property type="entry name" value="SorC_transcr_regulators"/>
</dbReference>
<dbReference type="InterPro" id="IPR007324">
    <property type="entry name" value="Sugar-bd_dom_put"/>
</dbReference>
<evidence type="ECO:0000256" key="2">
    <source>
        <dbReference type="ARBA" id="ARBA00023015"/>
    </source>
</evidence>
<gene>
    <name evidence="6" type="ORF">FQV27_16390</name>
</gene>
<dbReference type="Gene3D" id="1.10.10.10">
    <property type="entry name" value="Winged helix-like DNA-binding domain superfamily/Winged helix DNA-binding domain"/>
    <property type="match status" value="1"/>
</dbReference>
<comment type="caution">
    <text evidence="6">The sequence shown here is derived from an EMBL/GenBank/DDBJ whole genome shotgun (WGS) entry which is preliminary data.</text>
</comment>
<dbReference type="GO" id="GO:0030246">
    <property type="term" value="F:carbohydrate binding"/>
    <property type="evidence" value="ECO:0007669"/>
    <property type="project" value="InterPro"/>
</dbReference>
<dbReference type="AlphaFoldDB" id="A0A5C6RTF4"/>
<evidence type="ECO:0000256" key="3">
    <source>
        <dbReference type="ARBA" id="ARBA00023125"/>
    </source>
</evidence>
<dbReference type="RefSeq" id="WP_147100649.1">
    <property type="nucleotide sequence ID" value="NZ_JBHUFH010000037.1"/>
</dbReference>
<dbReference type="Proteomes" id="UP000321562">
    <property type="component" value="Unassembled WGS sequence"/>
</dbReference>
<keyword evidence="2" id="KW-0805">Transcription regulation</keyword>
<sequence length="318" mass="33454">MSRRTVPDPEQSLATRAAWLHYVGGMTQAAVAKRLGLPSVKAHRLIARAVAEGMVKVSIDGEIVECIELENRLCLKYGLEFCEVAPNLGEEDLPLRALGMAGAGLLRRAIESGDHRVIGLGHGRTMAAAVNQLPRIDALGTRFVSLLGALTRSYSANPHDVMQDLAARTGAQALVLPVPFFANAEADRAILLEQPGVREIVEMANNAGLKIAGIGSVWHGAQLVASGMIEQHEIAEIKAVGAVGEVLGHFFDPDGNVMETTLSARTLSADLDGPEGSRLVAIAGGPEKYAAIRAVLNSGRLAGLITDEATARVLAAPS</sequence>
<evidence type="ECO:0000313" key="6">
    <source>
        <dbReference type="EMBL" id="TXB65631.1"/>
    </source>
</evidence>
<dbReference type="SUPFAM" id="SSF100950">
    <property type="entry name" value="NagB/RpiA/CoA transferase-like"/>
    <property type="match status" value="1"/>
</dbReference>
<keyword evidence="3" id="KW-0238">DNA-binding</keyword>
<evidence type="ECO:0000313" key="7">
    <source>
        <dbReference type="Proteomes" id="UP000321562"/>
    </source>
</evidence>
<dbReference type="EMBL" id="VOPL01000009">
    <property type="protein sequence ID" value="TXB65631.1"/>
    <property type="molecule type" value="Genomic_DNA"/>
</dbReference>
<organism evidence="6 7">
    <name type="scientific">Paracoccus aurantiacus</name>
    <dbReference type="NCBI Taxonomy" id="2599412"/>
    <lineage>
        <taxon>Bacteria</taxon>
        <taxon>Pseudomonadati</taxon>
        <taxon>Pseudomonadota</taxon>
        <taxon>Alphaproteobacteria</taxon>
        <taxon>Rhodobacterales</taxon>
        <taxon>Paracoccaceae</taxon>
        <taxon>Paracoccus</taxon>
    </lineage>
</organism>
<dbReference type="GO" id="GO:0003677">
    <property type="term" value="F:DNA binding"/>
    <property type="evidence" value="ECO:0007669"/>
    <property type="project" value="UniProtKB-KW"/>
</dbReference>
<feature type="domain" description="Sugar-binding" evidence="5">
    <location>
        <begin position="63"/>
        <end position="314"/>
    </location>
</feature>
<dbReference type="InterPro" id="IPR037171">
    <property type="entry name" value="NagB/RpiA_transferase-like"/>
</dbReference>
<evidence type="ECO:0000256" key="1">
    <source>
        <dbReference type="ARBA" id="ARBA00010466"/>
    </source>
</evidence>
<name>A0A5C6RTF4_9RHOB</name>
<keyword evidence="4" id="KW-0804">Transcription</keyword>
<dbReference type="OrthoDB" id="7065657at2"/>
<comment type="similarity">
    <text evidence="1">Belongs to the SorC transcriptional regulatory family.</text>
</comment>
<dbReference type="Pfam" id="PF04198">
    <property type="entry name" value="Sugar-bind"/>
    <property type="match status" value="1"/>
</dbReference>